<protein>
    <submittedName>
        <fullName evidence="1">Uncharacterized protein</fullName>
    </submittedName>
</protein>
<reference evidence="1" key="1">
    <citation type="submission" date="2014-12" db="EMBL/GenBank/DDBJ databases">
        <title>Insight into the proteome of Arion vulgaris.</title>
        <authorList>
            <person name="Aradska J."/>
            <person name="Bulat T."/>
            <person name="Smidak R."/>
            <person name="Sarate P."/>
            <person name="Gangsoo J."/>
            <person name="Sialana F."/>
            <person name="Bilban M."/>
            <person name="Lubec G."/>
        </authorList>
    </citation>
    <scope>NUCLEOTIDE SEQUENCE</scope>
    <source>
        <tissue evidence="1">Skin</tissue>
    </source>
</reference>
<evidence type="ECO:0000313" key="1">
    <source>
        <dbReference type="EMBL" id="CEK73179.1"/>
    </source>
</evidence>
<dbReference type="AlphaFoldDB" id="A0A0B6ZX34"/>
<dbReference type="EMBL" id="HACG01026314">
    <property type="protein sequence ID" value="CEK73179.1"/>
    <property type="molecule type" value="Transcribed_RNA"/>
</dbReference>
<sequence length="80" mass="9357">MERSQKKNLSDYKMQLPLQKETDTLSVIINCNYSYQSTISKTVVRFKDKGFNSLHRVSQHGLVPLRRNDMPSAENNVQIW</sequence>
<gene>
    <name evidence="1" type="primary">ORF85622</name>
</gene>
<name>A0A0B6ZX34_9EUPU</name>
<accession>A0A0B6ZX34</accession>
<proteinExistence type="predicted"/>
<organism evidence="1">
    <name type="scientific">Arion vulgaris</name>
    <dbReference type="NCBI Taxonomy" id="1028688"/>
    <lineage>
        <taxon>Eukaryota</taxon>
        <taxon>Metazoa</taxon>
        <taxon>Spiralia</taxon>
        <taxon>Lophotrochozoa</taxon>
        <taxon>Mollusca</taxon>
        <taxon>Gastropoda</taxon>
        <taxon>Heterobranchia</taxon>
        <taxon>Euthyneura</taxon>
        <taxon>Panpulmonata</taxon>
        <taxon>Eupulmonata</taxon>
        <taxon>Stylommatophora</taxon>
        <taxon>Helicina</taxon>
        <taxon>Arionoidea</taxon>
        <taxon>Arionidae</taxon>
        <taxon>Arion</taxon>
    </lineage>
</organism>